<dbReference type="KEGG" id="tpol:Mal48_21470"/>
<dbReference type="OrthoDB" id="9804786at2"/>
<evidence type="ECO:0000313" key="2">
    <source>
        <dbReference type="Proteomes" id="UP000315724"/>
    </source>
</evidence>
<keyword evidence="1" id="KW-0436">Ligase</keyword>
<dbReference type="Gene3D" id="3.30.590.20">
    <property type="match status" value="1"/>
</dbReference>
<name>A0A517QMM8_9PLAN</name>
<dbReference type="InterPro" id="IPR006336">
    <property type="entry name" value="GCS2"/>
</dbReference>
<dbReference type="RefSeq" id="WP_145198519.1">
    <property type="nucleotide sequence ID" value="NZ_CP036267.1"/>
</dbReference>
<sequence length="416" mass="46960">MVNSTPYHLFDVVGIELEYMIVDASTLDVRPISHRLLKDARNEPVSEIEHGRTAWSNELTHHVIELKTNGPRASLAGLAEDFQLQIQVINKQLAEDGARLLPTAMHPWMNPDHEMQLWPYDYSPVYEAFHKVFDCRGHGWANLQSMHINLPFCGDEEFARLHAAIRLVLPILPGLAASSPWVEGHFSGVLDKRLDVYANNSRKIPSVAGRVIPEAVFSRQDYEQQIFQPMFAEIAPFDPNKLLQDEFLNSRGAIARFERGAIEIRVIDVQECPLADVAIAALTIAVVKKLVAEDWSPLLAQKGMDVETLRSLFDATIQTAEQTVLSHTDYLDLFGIQHPTITVGELWRTLFDQVKEEIRTVTPELISPIEFILNHGSLARRMTSIHGENLSRNELHAIYELLANCLEEGRLLGAKE</sequence>
<dbReference type="InterPro" id="IPR050141">
    <property type="entry name" value="GCL_type2/YbdK_subfam"/>
</dbReference>
<accession>A0A517QMM8</accession>
<dbReference type="Proteomes" id="UP000315724">
    <property type="component" value="Chromosome"/>
</dbReference>
<dbReference type="SUPFAM" id="SSF55931">
    <property type="entry name" value="Glutamine synthetase/guanido kinase"/>
    <property type="match status" value="1"/>
</dbReference>
<dbReference type="AlphaFoldDB" id="A0A517QMM8"/>
<dbReference type="EMBL" id="CP036267">
    <property type="protein sequence ID" value="QDT32899.1"/>
    <property type="molecule type" value="Genomic_DNA"/>
</dbReference>
<organism evidence="1 2">
    <name type="scientific">Thalassoglobus polymorphus</name>
    <dbReference type="NCBI Taxonomy" id="2527994"/>
    <lineage>
        <taxon>Bacteria</taxon>
        <taxon>Pseudomonadati</taxon>
        <taxon>Planctomycetota</taxon>
        <taxon>Planctomycetia</taxon>
        <taxon>Planctomycetales</taxon>
        <taxon>Planctomycetaceae</taxon>
        <taxon>Thalassoglobus</taxon>
    </lineage>
</organism>
<dbReference type="PANTHER" id="PTHR36510:SF1">
    <property type="entry name" value="GLUTAMATE--CYSTEINE LIGASE 2-RELATED"/>
    <property type="match status" value="1"/>
</dbReference>
<dbReference type="PANTHER" id="PTHR36510">
    <property type="entry name" value="GLUTAMATE--CYSTEINE LIGASE 2-RELATED"/>
    <property type="match status" value="1"/>
</dbReference>
<protein>
    <submittedName>
        <fullName evidence="1">Carboxylate-amine ligase YbdK</fullName>
    </submittedName>
</protein>
<evidence type="ECO:0000313" key="1">
    <source>
        <dbReference type="EMBL" id="QDT32899.1"/>
    </source>
</evidence>
<dbReference type="GO" id="GO:0004357">
    <property type="term" value="F:glutamate-cysteine ligase activity"/>
    <property type="evidence" value="ECO:0007669"/>
    <property type="project" value="InterPro"/>
</dbReference>
<dbReference type="Pfam" id="PF04107">
    <property type="entry name" value="GCS2"/>
    <property type="match status" value="1"/>
</dbReference>
<reference evidence="1 2" key="1">
    <citation type="submission" date="2019-02" db="EMBL/GenBank/DDBJ databases">
        <title>Deep-cultivation of Planctomycetes and their phenomic and genomic characterization uncovers novel biology.</title>
        <authorList>
            <person name="Wiegand S."/>
            <person name="Jogler M."/>
            <person name="Boedeker C."/>
            <person name="Pinto D."/>
            <person name="Vollmers J."/>
            <person name="Rivas-Marin E."/>
            <person name="Kohn T."/>
            <person name="Peeters S.H."/>
            <person name="Heuer A."/>
            <person name="Rast P."/>
            <person name="Oberbeckmann S."/>
            <person name="Bunk B."/>
            <person name="Jeske O."/>
            <person name="Meyerdierks A."/>
            <person name="Storesund J.E."/>
            <person name="Kallscheuer N."/>
            <person name="Luecker S."/>
            <person name="Lage O.M."/>
            <person name="Pohl T."/>
            <person name="Merkel B.J."/>
            <person name="Hornburger P."/>
            <person name="Mueller R.-W."/>
            <person name="Bruemmer F."/>
            <person name="Labrenz M."/>
            <person name="Spormann A.M."/>
            <person name="Op den Camp H."/>
            <person name="Overmann J."/>
            <person name="Amann R."/>
            <person name="Jetten M.S.M."/>
            <person name="Mascher T."/>
            <person name="Medema M.H."/>
            <person name="Devos D.P."/>
            <person name="Kaster A.-K."/>
            <person name="Ovreas L."/>
            <person name="Rohde M."/>
            <person name="Galperin M.Y."/>
            <person name="Jogler C."/>
        </authorList>
    </citation>
    <scope>NUCLEOTIDE SEQUENCE [LARGE SCALE GENOMIC DNA]</scope>
    <source>
        <strain evidence="1 2">Mal48</strain>
    </source>
</reference>
<gene>
    <name evidence="1" type="primary">ybdK_2</name>
    <name evidence="1" type="ORF">Mal48_21470</name>
</gene>
<dbReference type="GO" id="GO:0042398">
    <property type="term" value="P:modified amino acid biosynthetic process"/>
    <property type="evidence" value="ECO:0007669"/>
    <property type="project" value="InterPro"/>
</dbReference>
<dbReference type="InterPro" id="IPR014746">
    <property type="entry name" value="Gln_synth/guanido_kin_cat_dom"/>
</dbReference>
<keyword evidence="2" id="KW-1185">Reference proteome</keyword>
<proteinExistence type="predicted"/>